<accession>A0A084FZW2</accession>
<organism evidence="11 12">
    <name type="scientific">Pseudallescheria apiosperma</name>
    <name type="common">Scedosporium apiospermum</name>
    <dbReference type="NCBI Taxonomy" id="563466"/>
    <lineage>
        <taxon>Eukaryota</taxon>
        <taxon>Fungi</taxon>
        <taxon>Dikarya</taxon>
        <taxon>Ascomycota</taxon>
        <taxon>Pezizomycotina</taxon>
        <taxon>Sordariomycetes</taxon>
        <taxon>Hypocreomycetidae</taxon>
        <taxon>Microascales</taxon>
        <taxon>Microascaceae</taxon>
        <taxon>Scedosporium</taxon>
    </lineage>
</organism>
<keyword evidence="11" id="KW-0808">Transferase</keyword>
<keyword evidence="7 9" id="KW-1133">Transmembrane helix</keyword>
<dbReference type="PANTHER" id="PTHR12692">
    <property type="entry name" value="DOLICHYL-DIPHOSPHOOLIGOSACCHARIDE--PROTEIN GLYCOSYLTRANSFERASE-RELATED"/>
    <property type="match status" value="1"/>
</dbReference>
<dbReference type="Proteomes" id="UP000028545">
    <property type="component" value="Unassembled WGS sequence"/>
</dbReference>
<dbReference type="SUPFAM" id="SSF52833">
    <property type="entry name" value="Thioredoxin-like"/>
    <property type="match status" value="1"/>
</dbReference>
<evidence type="ECO:0000256" key="5">
    <source>
        <dbReference type="ARBA" id="ARBA00022729"/>
    </source>
</evidence>
<dbReference type="AlphaFoldDB" id="A0A084FZW2"/>
<dbReference type="OrthoDB" id="67566at2759"/>
<dbReference type="InterPro" id="IPR021149">
    <property type="entry name" value="OligosaccharylTrfase_OST3/OST6"/>
</dbReference>
<feature type="transmembrane region" description="Helical" evidence="9">
    <location>
        <begin position="212"/>
        <end position="231"/>
    </location>
</feature>
<dbReference type="RefSeq" id="XP_016640423.1">
    <property type="nucleotide sequence ID" value="XM_016790160.1"/>
</dbReference>
<keyword evidence="5 10" id="KW-0732">Signal</keyword>
<evidence type="ECO:0000256" key="3">
    <source>
        <dbReference type="ARBA" id="ARBA00009561"/>
    </source>
</evidence>
<protein>
    <submittedName>
        <fullName evidence="11">Oligosaccharyl transferase subunit</fullName>
    </submittedName>
</protein>
<dbReference type="Pfam" id="PF04756">
    <property type="entry name" value="OST3_OST6"/>
    <property type="match status" value="1"/>
</dbReference>
<comment type="function">
    <text evidence="1">Subunit of the oligosaccharyl transferase (OST) complex that catalyzes the initial transfer of a defined glycan (Glc(3)Man(9)GlcNAc(2) in eukaryotes) from the lipid carrier dolichol-pyrophosphate to an asparagine residue within an Asn-X-Ser/Thr consensus motif in nascent polypeptide chains, the first step in protein N-glycosylation. N-glycosylation occurs cotranslationally and the complex associates with the Sec61 complex at the channel-forming translocon complex that mediates protein translocation across the endoplasmic reticulum (ER). All subunits are required for a maximal enzyme activity.</text>
</comment>
<evidence type="ECO:0000256" key="8">
    <source>
        <dbReference type="ARBA" id="ARBA00023136"/>
    </source>
</evidence>
<evidence type="ECO:0000256" key="9">
    <source>
        <dbReference type="SAM" id="Phobius"/>
    </source>
</evidence>
<evidence type="ECO:0000313" key="11">
    <source>
        <dbReference type="EMBL" id="KEZ40624.1"/>
    </source>
</evidence>
<dbReference type="GO" id="GO:0018279">
    <property type="term" value="P:protein N-linked glycosylation via asparagine"/>
    <property type="evidence" value="ECO:0007669"/>
    <property type="project" value="TreeGrafter"/>
</dbReference>
<dbReference type="GeneID" id="27727617"/>
<feature type="transmembrane region" description="Helical" evidence="9">
    <location>
        <begin position="180"/>
        <end position="200"/>
    </location>
</feature>
<evidence type="ECO:0000256" key="10">
    <source>
        <dbReference type="SAM" id="SignalP"/>
    </source>
</evidence>
<sequence length="330" mass="36761">MRFIKGLLSAALLMAGAMAAKKSSEERFNSFHTKALASLPVKLSDVSYKTLTEAPRDYSVSVLLTAMDPRYGCHLCREFQPEWDLLAKSWIKGDKKGESRMIFGTLDFTNGRDTFLSLGLQTAPVLLHFPPTTGPHAVASQEPVRYDFSSGPQNAEQVRSWLVRHMPEGPHPEIVRPINWVRWISGITITMGVLTFIYVASDYILPIVTNRNVWAAISVMTILIYTSGQMFNQIRNTPYIGSDSRGGIVYFTRGFQSQVGIETQLVGCMYAIMALCSITLAVKVPRMADSSAQQRVVLICGGALFLTYSFFLSIFRIKNAGYPFSLPPFM</sequence>
<evidence type="ECO:0000256" key="2">
    <source>
        <dbReference type="ARBA" id="ARBA00004477"/>
    </source>
</evidence>
<gene>
    <name evidence="11" type="ORF">SAPIO_CDS8545</name>
</gene>
<name>A0A084FZW2_PSEDA</name>
<dbReference type="FunFam" id="3.40.30.10:FF:000302">
    <property type="entry name" value="Oligosaccharyl transferase subunit (Gamma), putative"/>
    <property type="match status" value="1"/>
</dbReference>
<keyword evidence="4 9" id="KW-0812">Transmembrane</keyword>
<feature type="transmembrane region" description="Helical" evidence="9">
    <location>
        <begin position="296"/>
        <end position="317"/>
    </location>
</feature>
<evidence type="ECO:0000256" key="1">
    <source>
        <dbReference type="ARBA" id="ARBA00002791"/>
    </source>
</evidence>
<evidence type="ECO:0000256" key="6">
    <source>
        <dbReference type="ARBA" id="ARBA00022824"/>
    </source>
</evidence>
<dbReference type="GO" id="GO:0016740">
    <property type="term" value="F:transferase activity"/>
    <property type="evidence" value="ECO:0007669"/>
    <property type="project" value="UniProtKB-KW"/>
</dbReference>
<comment type="caution">
    <text evidence="11">The sequence shown here is derived from an EMBL/GenBank/DDBJ whole genome shotgun (WGS) entry which is preliminary data.</text>
</comment>
<evidence type="ECO:0000256" key="7">
    <source>
        <dbReference type="ARBA" id="ARBA00022989"/>
    </source>
</evidence>
<dbReference type="KEGG" id="sapo:SAPIO_CDS8545"/>
<evidence type="ECO:0000256" key="4">
    <source>
        <dbReference type="ARBA" id="ARBA00022692"/>
    </source>
</evidence>
<feature type="signal peptide" evidence="10">
    <location>
        <begin position="1"/>
        <end position="19"/>
    </location>
</feature>
<dbReference type="PANTHER" id="PTHR12692:SF0">
    <property type="entry name" value="GH11935P"/>
    <property type="match status" value="1"/>
</dbReference>
<comment type="similarity">
    <text evidence="3">Belongs to the OST3/OST6 family.</text>
</comment>
<comment type="subcellular location">
    <subcellularLocation>
        <location evidence="2">Endoplasmic reticulum membrane</location>
        <topology evidence="2">Multi-pass membrane protein</topology>
    </subcellularLocation>
</comment>
<keyword evidence="6" id="KW-0256">Endoplasmic reticulum</keyword>
<dbReference type="HOGENOM" id="CLU_052855_1_1_1"/>
<feature type="chain" id="PRO_5001775097" evidence="10">
    <location>
        <begin position="20"/>
        <end position="330"/>
    </location>
</feature>
<dbReference type="VEuPathDB" id="FungiDB:SAPIO_CDS8545"/>
<proteinExistence type="inferred from homology"/>
<reference evidence="11 12" key="1">
    <citation type="journal article" date="2014" name="Genome Announc.">
        <title>Draft genome sequence of the pathogenic fungus Scedosporium apiospermum.</title>
        <authorList>
            <person name="Vandeputte P."/>
            <person name="Ghamrawi S."/>
            <person name="Rechenmann M."/>
            <person name="Iltis A."/>
            <person name="Giraud S."/>
            <person name="Fleury M."/>
            <person name="Thornton C."/>
            <person name="Delhaes L."/>
            <person name="Meyer W."/>
            <person name="Papon N."/>
            <person name="Bouchara J.P."/>
        </authorList>
    </citation>
    <scope>NUCLEOTIDE SEQUENCE [LARGE SCALE GENOMIC DNA]</scope>
    <source>
        <strain evidence="11 12">IHEM 14462</strain>
    </source>
</reference>
<dbReference type="GO" id="GO:0008250">
    <property type="term" value="C:oligosaccharyltransferase complex"/>
    <property type="evidence" value="ECO:0007669"/>
    <property type="project" value="TreeGrafter"/>
</dbReference>
<dbReference type="EMBL" id="JOWA01000121">
    <property type="protein sequence ID" value="KEZ40624.1"/>
    <property type="molecule type" value="Genomic_DNA"/>
</dbReference>
<dbReference type="Gene3D" id="3.40.30.10">
    <property type="entry name" value="Glutaredoxin"/>
    <property type="match status" value="1"/>
</dbReference>
<dbReference type="InterPro" id="IPR036249">
    <property type="entry name" value="Thioredoxin-like_sf"/>
</dbReference>
<evidence type="ECO:0000313" key="12">
    <source>
        <dbReference type="Proteomes" id="UP000028545"/>
    </source>
</evidence>
<feature type="transmembrane region" description="Helical" evidence="9">
    <location>
        <begin position="264"/>
        <end position="284"/>
    </location>
</feature>
<keyword evidence="12" id="KW-1185">Reference proteome</keyword>
<dbReference type="OMA" id="VLFGMYS"/>
<keyword evidence="8 9" id="KW-0472">Membrane</keyword>